<comment type="caution">
    <text evidence="2">The sequence shown here is derived from an EMBL/GenBank/DDBJ whole genome shotgun (WGS) entry which is preliminary data.</text>
</comment>
<sequence length="836" mass="91383">MFFIISSPRSSLSRTQSSKPRSKSFKYQKASKAKSVQESVPTKENRNDSLTALSTDSKRRRTDAAEYIKKRFLYDVDDQPKRFKSRKSRSIRLSAAIVPASRKPRLPGKHDWRTGSPSEDGMLPLRSRRGRRVKPKQDYSPLSYENKKSPPYVPEDNVPLRRTARRKGRRSRRPEIPPEPEVHQRRSTWELPDLFNADDNDQMDDLSQTESYSNDAHKQRFPDTTELPNYSDVLLDDIPNRTNILGGSFEEHDRRRLALREHMRRSDPRKMHHRHPASPDVPKGTNSFHRRTLLSPGLSSDAETHLQNTLDFGTDQVSGNFGRRREFDEFDHTEDEYVQSSGSRAPSEEPNQAHEELEEELLAPELSLLTGQTGNSLSFCMSLVDNGVVPPGPLSNCSGSRRKSPVRPMQVLRTKSHSSANGVAQAPVLVSTSDENPFIFHSTMTNASTYNRQLPTSEEYSSAVFQPTIMEKNLSDQAVGEVHFGLKAASILRLPSSTNAGASAIAIRSIPEHTLQLPVSTECSSSSPGPPSLLPSVLNQGNARAASQPVTRMFPGASPTNRPVTSMSAKSLLSHSTSAASRRRPTILKRGGVSGTATVASNVFASQRHADVEETVVSIPVPRTIGAFTSSSVHKPAAVVQVSTATTTQSPNAPAKLLQLVTTPSISAPQLATNLTASDKLFGRRPGGPVTLPHGSVPVSGTGSTFVDVTEAQTNTIHPYRYAVLRGSSYGKRYLVLGNQGIFDRNSNSALAVLPGESLASDQTEAADAVQSQSIVSLGTHTSELVSEALDREENPVQVDETIETDQTPALRAHLQPSFTFSTSLSASNAPSVAAI</sequence>
<dbReference type="EMBL" id="JXXN02001126">
    <property type="protein sequence ID" value="THD25476.1"/>
    <property type="molecule type" value="Genomic_DNA"/>
</dbReference>
<feature type="region of interest" description="Disordered" evidence="1">
    <location>
        <begin position="326"/>
        <end position="357"/>
    </location>
</feature>
<organism evidence="2 3">
    <name type="scientific">Fasciola hepatica</name>
    <name type="common">Liver fluke</name>
    <dbReference type="NCBI Taxonomy" id="6192"/>
    <lineage>
        <taxon>Eukaryota</taxon>
        <taxon>Metazoa</taxon>
        <taxon>Spiralia</taxon>
        <taxon>Lophotrochozoa</taxon>
        <taxon>Platyhelminthes</taxon>
        <taxon>Trematoda</taxon>
        <taxon>Digenea</taxon>
        <taxon>Plagiorchiida</taxon>
        <taxon>Echinostomata</taxon>
        <taxon>Echinostomatoidea</taxon>
        <taxon>Fasciolidae</taxon>
        <taxon>Fasciola</taxon>
    </lineage>
</organism>
<proteinExistence type="predicted"/>
<dbReference type="AlphaFoldDB" id="A0A2H1CHL5"/>
<feature type="compositionally biased region" description="Basic residues" evidence="1">
    <location>
        <begin position="20"/>
        <end position="32"/>
    </location>
</feature>
<name>A0A2H1CHL5_FASHE</name>
<feature type="compositionally biased region" description="Basic residues" evidence="1">
    <location>
        <begin position="162"/>
        <end position="172"/>
    </location>
</feature>
<feature type="region of interest" description="Disordered" evidence="1">
    <location>
        <begin position="1"/>
        <end position="61"/>
    </location>
</feature>
<reference evidence="2" key="1">
    <citation type="submission" date="2019-03" db="EMBL/GenBank/DDBJ databases">
        <title>Improved annotation for the trematode Fasciola hepatica.</title>
        <authorList>
            <person name="Choi Y.-J."/>
            <person name="Martin J."/>
            <person name="Mitreva M."/>
        </authorList>
    </citation>
    <scope>NUCLEOTIDE SEQUENCE [LARGE SCALE GENOMIC DNA]</scope>
</reference>
<feature type="compositionally biased region" description="Acidic residues" evidence="1">
    <location>
        <begin position="328"/>
        <end position="337"/>
    </location>
</feature>
<keyword evidence="3" id="KW-1185">Reference proteome</keyword>
<gene>
    <name evidence="2" type="ORF">D915_003781</name>
</gene>
<feature type="compositionally biased region" description="Polar residues" evidence="1">
    <location>
        <begin position="205"/>
        <end position="214"/>
    </location>
</feature>
<evidence type="ECO:0000256" key="1">
    <source>
        <dbReference type="SAM" id="MobiDB-lite"/>
    </source>
</evidence>
<feature type="region of interest" description="Disordered" evidence="1">
    <location>
        <begin position="78"/>
        <end position="230"/>
    </location>
</feature>
<evidence type="ECO:0000313" key="2">
    <source>
        <dbReference type="EMBL" id="THD25476.1"/>
    </source>
</evidence>
<accession>A0A2H1CHL5</accession>
<feature type="compositionally biased region" description="Basic and acidic residues" evidence="1">
    <location>
        <begin position="173"/>
        <end position="188"/>
    </location>
</feature>
<feature type="compositionally biased region" description="Low complexity" evidence="1">
    <location>
        <begin position="1"/>
        <end position="19"/>
    </location>
</feature>
<evidence type="ECO:0000313" key="3">
    <source>
        <dbReference type="Proteomes" id="UP000230066"/>
    </source>
</evidence>
<dbReference type="Proteomes" id="UP000230066">
    <property type="component" value="Unassembled WGS sequence"/>
</dbReference>
<feature type="region of interest" description="Disordered" evidence="1">
    <location>
        <begin position="263"/>
        <end position="301"/>
    </location>
</feature>
<protein>
    <submittedName>
        <fullName evidence="2">Uncharacterized protein</fullName>
    </submittedName>
</protein>